<evidence type="ECO:0008006" key="11">
    <source>
        <dbReference type="Google" id="ProtNLM"/>
    </source>
</evidence>
<feature type="chain" id="PRO_5036381311" description="Secreted protein" evidence="2">
    <location>
        <begin position="17"/>
        <end position="103"/>
    </location>
</feature>
<feature type="region of interest" description="Disordered" evidence="1">
    <location>
        <begin position="70"/>
        <end position="103"/>
    </location>
</feature>
<evidence type="ECO:0000313" key="3">
    <source>
        <dbReference type="EMBL" id="KAE9059252.1"/>
    </source>
</evidence>
<protein>
    <recommendedName>
        <fullName evidence="11">Secreted protein</fullName>
    </recommendedName>
</protein>
<keyword evidence="2" id="KW-0732">Signal</keyword>
<comment type="caution">
    <text evidence="6">The sequence shown here is derived from an EMBL/GenBank/DDBJ whole genome shotgun (WGS) entry which is preliminary data.</text>
</comment>
<evidence type="ECO:0000256" key="1">
    <source>
        <dbReference type="SAM" id="MobiDB-lite"/>
    </source>
</evidence>
<dbReference type="Proteomes" id="UP000437068">
    <property type="component" value="Unassembled WGS sequence"/>
</dbReference>
<dbReference type="Proteomes" id="UP000440732">
    <property type="component" value="Unassembled WGS sequence"/>
</dbReference>
<organism evidence="6 7">
    <name type="scientific">Phytophthora fragariae</name>
    <dbReference type="NCBI Taxonomy" id="53985"/>
    <lineage>
        <taxon>Eukaryota</taxon>
        <taxon>Sar</taxon>
        <taxon>Stramenopiles</taxon>
        <taxon>Oomycota</taxon>
        <taxon>Peronosporomycetes</taxon>
        <taxon>Peronosporales</taxon>
        <taxon>Peronosporaceae</taxon>
        <taxon>Phytophthora</taxon>
    </lineage>
</organism>
<dbReference type="EMBL" id="QXGA01000038">
    <property type="protein sequence ID" value="KAE9154451.1"/>
    <property type="molecule type" value="Genomic_DNA"/>
</dbReference>
<accession>A0A6A4EQD6</accession>
<evidence type="ECO:0000313" key="6">
    <source>
        <dbReference type="EMBL" id="KAE9327854.1"/>
    </source>
</evidence>
<proteinExistence type="predicted"/>
<evidence type="ECO:0000313" key="8">
    <source>
        <dbReference type="Proteomes" id="UP000440732"/>
    </source>
</evidence>
<evidence type="ECO:0000313" key="4">
    <source>
        <dbReference type="EMBL" id="KAE9154451.1"/>
    </source>
</evidence>
<dbReference type="EMBL" id="QXGE01000043">
    <property type="protein sequence ID" value="KAE9327854.1"/>
    <property type="molecule type" value="Genomic_DNA"/>
</dbReference>
<evidence type="ECO:0000313" key="10">
    <source>
        <dbReference type="Proteomes" id="UP000488956"/>
    </source>
</evidence>
<dbReference type="Proteomes" id="UP000486351">
    <property type="component" value="Unassembled WGS sequence"/>
</dbReference>
<evidence type="ECO:0000313" key="5">
    <source>
        <dbReference type="EMBL" id="KAE9291805.1"/>
    </source>
</evidence>
<sequence length="103" mass="11322">MRFIRGCLLIAVPCFACHQPRDQQQPRDHQQHQHCRGRCKVSSACMRFICGYLLIDVPCFAFHQPRLDGTELATSAPPPRPAAATAAAPALPDEAHKYGAGAR</sequence>
<dbReference type="EMBL" id="QXFX01006093">
    <property type="protein sequence ID" value="KAE9059252.1"/>
    <property type="molecule type" value="Genomic_DNA"/>
</dbReference>
<gene>
    <name evidence="6" type="ORF">PF001_g1692</name>
    <name evidence="4" type="ORF">PF006_g1492</name>
    <name evidence="5" type="ORF">PF008_g25238</name>
    <name evidence="3" type="ORF">PF010_g30691</name>
</gene>
<reference evidence="7 8" key="1">
    <citation type="submission" date="2018-08" db="EMBL/GenBank/DDBJ databases">
        <title>Genomic investigation of the strawberry pathogen Phytophthora fragariae indicates pathogenicity is determined by transcriptional variation in three key races.</title>
        <authorList>
            <person name="Adams T.M."/>
            <person name="Armitage A.D."/>
            <person name="Sobczyk M.K."/>
            <person name="Bates H.J."/>
            <person name="Dunwell J.M."/>
            <person name="Nellist C.F."/>
            <person name="Harrison R.J."/>
        </authorList>
    </citation>
    <scope>NUCLEOTIDE SEQUENCE [LARGE SCALE GENOMIC DNA]</scope>
    <source>
        <strain evidence="6 7">A4</strain>
        <strain evidence="4 8">NOV-5</strain>
        <strain evidence="5 9">NOV-77</strain>
        <strain evidence="3 10">ONT-3</strain>
    </source>
</reference>
<name>A0A6A4EQD6_9STRA</name>
<dbReference type="AlphaFoldDB" id="A0A6A4EQD6"/>
<feature type="signal peptide" evidence="2">
    <location>
        <begin position="1"/>
        <end position="16"/>
    </location>
</feature>
<evidence type="ECO:0000256" key="2">
    <source>
        <dbReference type="SAM" id="SignalP"/>
    </source>
</evidence>
<evidence type="ECO:0000313" key="7">
    <source>
        <dbReference type="Proteomes" id="UP000437068"/>
    </source>
</evidence>
<feature type="compositionally biased region" description="Low complexity" evidence="1">
    <location>
        <begin position="82"/>
        <end position="92"/>
    </location>
</feature>
<dbReference type="EMBL" id="QXFY01002833">
    <property type="protein sequence ID" value="KAE9291805.1"/>
    <property type="molecule type" value="Genomic_DNA"/>
</dbReference>
<dbReference type="Proteomes" id="UP000488956">
    <property type="component" value="Unassembled WGS sequence"/>
</dbReference>
<evidence type="ECO:0000313" key="9">
    <source>
        <dbReference type="Proteomes" id="UP000486351"/>
    </source>
</evidence>